<dbReference type="PANTHER" id="PTHR21143:SF133">
    <property type="entry name" value="GUSTATORY AND PHEROMONE RECEPTOR 32A-RELATED"/>
    <property type="match status" value="1"/>
</dbReference>
<dbReference type="EMBL" id="CM002910">
    <property type="protein sequence ID" value="KMY91336.1"/>
    <property type="molecule type" value="Genomic_DNA"/>
</dbReference>
<dbReference type="Pfam" id="PF08395">
    <property type="entry name" value="7tm_7"/>
    <property type="match status" value="1"/>
</dbReference>
<dbReference type="GO" id="GO:0007165">
    <property type="term" value="P:signal transduction"/>
    <property type="evidence" value="ECO:0007669"/>
    <property type="project" value="UniProtKB-KW"/>
</dbReference>
<reference evidence="9" key="3">
    <citation type="submission" date="2015-04" db="EMBL/GenBank/DDBJ databases">
        <authorList>
            <consortium name="FlyBase"/>
        </authorList>
    </citation>
    <scope>NUCLEOTIDE SEQUENCE</scope>
    <source>
        <strain evidence="9">W501</strain>
    </source>
</reference>
<dbReference type="InterPro" id="IPR013604">
    <property type="entry name" value="7TM_chemorcpt"/>
</dbReference>
<dbReference type="GO" id="GO:0050909">
    <property type="term" value="P:sensory perception of taste"/>
    <property type="evidence" value="ECO:0007669"/>
    <property type="project" value="InterPro"/>
</dbReference>
<keyword evidence="2 8" id="KW-1003">Cell membrane</keyword>
<keyword evidence="3 8" id="KW-0812">Transmembrane</keyword>
<name>A0A0J9R5P6_DROSI</name>
<keyword evidence="6 8" id="KW-0675">Receptor</keyword>
<dbReference type="GO" id="GO:0043025">
    <property type="term" value="C:neuronal cell body"/>
    <property type="evidence" value="ECO:0007669"/>
    <property type="project" value="TreeGrafter"/>
</dbReference>
<dbReference type="Bgee" id="FBgn0195662">
    <property type="expression patterns" value="Expressed in embryo and 3 other cell types or tissues"/>
</dbReference>
<dbReference type="GO" id="GO:0008049">
    <property type="term" value="P:male courtship behavior"/>
    <property type="evidence" value="ECO:0007669"/>
    <property type="project" value="TreeGrafter"/>
</dbReference>
<dbReference type="GO" id="GO:0030425">
    <property type="term" value="C:dendrite"/>
    <property type="evidence" value="ECO:0007669"/>
    <property type="project" value="TreeGrafter"/>
</dbReference>
<dbReference type="GO" id="GO:0007635">
    <property type="term" value="P:chemosensory behavior"/>
    <property type="evidence" value="ECO:0007669"/>
    <property type="project" value="TreeGrafter"/>
</dbReference>
<keyword evidence="4 8" id="KW-1133">Transmembrane helix</keyword>
<feature type="transmembrane region" description="Helical" evidence="8">
    <location>
        <begin position="42"/>
        <end position="64"/>
    </location>
</feature>
<dbReference type="KEGG" id="dsi:Dsimw501_GD24315"/>
<dbReference type="OrthoDB" id="6748730at2759"/>
<protein>
    <recommendedName>
        <fullName evidence="8">Gustatory receptor</fullName>
    </recommendedName>
</protein>
<organism evidence="9">
    <name type="scientific">Drosophila simulans</name>
    <name type="common">Fruit fly</name>
    <dbReference type="NCBI Taxonomy" id="7240"/>
    <lineage>
        <taxon>Eukaryota</taxon>
        <taxon>Metazoa</taxon>
        <taxon>Ecdysozoa</taxon>
        <taxon>Arthropoda</taxon>
        <taxon>Hexapoda</taxon>
        <taxon>Insecta</taxon>
        <taxon>Pterygota</taxon>
        <taxon>Neoptera</taxon>
        <taxon>Endopterygota</taxon>
        <taxon>Diptera</taxon>
        <taxon>Brachycera</taxon>
        <taxon>Muscomorpha</taxon>
        <taxon>Ephydroidea</taxon>
        <taxon>Drosophilidae</taxon>
        <taxon>Drosophila</taxon>
        <taxon>Sophophora</taxon>
    </lineage>
</organism>
<dbReference type="PANTHER" id="PTHR21143">
    <property type="entry name" value="INVERTEBRATE GUSTATORY RECEPTOR"/>
    <property type="match status" value="1"/>
</dbReference>
<gene>
    <name evidence="9" type="primary">Dsim\GD24315</name>
    <name evidence="9" type="ORF">Dsimw501_GD24315</name>
</gene>
<comment type="similarity">
    <text evidence="8">Belongs to the insect chemoreceptor superfamily. Gustatory receptor (GR) family.</text>
</comment>
<feature type="transmembrane region" description="Helical" evidence="8">
    <location>
        <begin position="267"/>
        <end position="287"/>
    </location>
</feature>
<evidence type="ECO:0000256" key="3">
    <source>
        <dbReference type="ARBA" id="ARBA00022692"/>
    </source>
</evidence>
<reference evidence="9" key="1">
    <citation type="journal article" date="2013" name="Genome Res.">
        <title>A second-generation assembly of the Drosophila simulans genome provides new insights into patterns of lineage-specific divergence.</title>
        <authorList>
            <person name="Hu T.T."/>
            <person name="Eisen M.B."/>
            <person name="Thornton K.R."/>
            <person name="Andolfatto P."/>
        </authorList>
    </citation>
    <scope>NUCLEOTIDE SEQUENCE [LARGE SCALE GENOMIC DNA]</scope>
    <source>
        <strain evidence="9">W501</strain>
    </source>
</reference>
<evidence type="ECO:0000256" key="7">
    <source>
        <dbReference type="ARBA" id="ARBA00023224"/>
    </source>
</evidence>
<feature type="transmembrane region" description="Helical" evidence="8">
    <location>
        <begin position="231"/>
        <end position="255"/>
    </location>
</feature>
<feature type="transmembrane region" description="Helical" evidence="8">
    <location>
        <begin position="128"/>
        <end position="149"/>
    </location>
</feature>
<keyword evidence="7 8" id="KW-0807">Transducer</keyword>
<comment type="caution">
    <text evidence="8">Lacks conserved residue(s) required for the propagation of feature annotation.</text>
</comment>
<keyword evidence="5 8" id="KW-0472">Membrane</keyword>
<dbReference type="GO" id="GO:0005886">
    <property type="term" value="C:plasma membrane"/>
    <property type="evidence" value="ECO:0007669"/>
    <property type="project" value="UniProtKB-SubCell"/>
</dbReference>
<dbReference type="GO" id="GO:0030424">
    <property type="term" value="C:axon"/>
    <property type="evidence" value="ECO:0007669"/>
    <property type="project" value="TreeGrafter"/>
</dbReference>
<evidence type="ECO:0000256" key="4">
    <source>
        <dbReference type="ARBA" id="ARBA00022989"/>
    </source>
</evidence>
<reference evidence="9" key="2">
    <citation type="submission" date="2014-06" db="EMBL/GenBank/DDBJ databases">
        <authorList>
            <person name="Hu T."/>
            <person name="Eisen M.B."/>
            <person name="Thornton K.R."/>
            <person name="Andolfatto P."/>
        </authorList>
    </citation>
    <scope>NUCLEOTIDE SEQUENCE</scope>
    <source>
        <strain evidence="9">W501</strain>
    </source>
</reference>
<evidence type="ECO:0000313" key="9">
    <source>
        <dbReference type="EMBL" id="KMY91336.1"/>
    </source>
</evidence>
<feature type="transmembrane region" description="Helical" evidence="8">
    <location>
        <begin position="161"/>
        <end position="187"/>
    </location>
</feature>
<evidence type="ECO:0000256" key="8">
    <source>
        <dbReference type="RuleBase" id="RU363108"/>
    </source>
</evidence>
<dbReference type="Proteomes" id="UP000035880">
    <property type="component" value="Chromosome 2L"/>
</dbReference>
<evidence type="ECO:0000256" key="5">
    <source>
        <dbReference type="ARBA" id="ARBA00023136"/>
    </source>
</evidence>
<comment type="subcellular location">
    <subcellularLocation>
        <location evidence="1 8">Cell membrane</location>
        <topology evidence="1 8">Multi-pass membrane protein</topology>
    </subcellularLocation>
</comment>
<evidence type="ECO:0000256" key="1">
    <source>
        <dbReference type="ARBA" id="ARBA00004651"/>
    </source>
</evidence>
<proteinExistence type="inferred from homology"/>
<sequence>MGTRNRKLLFFLHYQRYLGLTNLDFSESLHIYWLHSTWSSTATQILIVGVFMAALVGALAESLYYMDTKSQTGNTFDNAVILSTSVTQLLANLWLRSQQKSQANLLQRLSQVVELLQFKPYAVPQFSWLYRIWLLVCLIYGAMVTHFGINWLTTMQISRVLTLVGFVSRCVLANFQFTCYTGMVLVLKNLLQVQVKQLEHFVSTPTISMAGVAGCLRTHDEILLLGQRELIAAYGGVVLFLFIYQVMQCILIFYISNLKGFHSSNDLVLIFCWLAPMLFYLILPLVVNDIQNQANKTAKILTKVPRTGTGLDRMIEKFLLKNLRQQPILTAYGFFALDKSTLFKLFTAIFTYMVILVQFKEMENSTKSINKF</sequence>
<dbReference type="AlphaFoldDB" id="A0A0J9R5P6"/>
<comment type="function">
    <text evidence="8">Gustatory receptor which mediates acceptance or avoidance behavior, depending on its substrates.</text>
</comment>
<evidence type="ECO:0000256" key="2">
    <source>
        <dbReference type="ARBA" id="ARBA00022475"/>
    </source>
</evidence>
<accession>A0A0J9R5P6</accession>
<evidence type="ECO:0000256" key="6">
    <source>
        <dbReference type="ARBA" id="ARBA00023170"/>
    </source>
</evidence>
<feature type="transmembrane region" description="Helical" evidence="8">
    <location>
        <begin position="342"/>
        <end position="359"/>
    </location>
</feature>